<proteinExistence type="predicted"/>
<organism evidence="2 3">
    <name type="scientific">Paenibacillus yonginensis</name>
    <dbReference type="NCBI Taxonomy" id="1462996"/>
    <lineage>
        <taxon>Bacteria</taxon>
        <taxon>Bacillati</taxon>
        <taxon>Bacillota</taxon>
        <taxon>Bacilli</taxon>
        <taxon>Bacillales</taxon>
        <taxon>Paenibacillaceae</taxon>
        <taxon>Paenibacillus</taxon>
    </lineage>
</organism>
<dbReference type="EMBL" id="CP014167">
    <property type="protein sequence ID" value="ANS74357.1"/>
    <property type="molecule type" value="Genomic_DNA"/>
</dbReference>
<accession>A0A1B1MYW7</accession>
<evidence type="ECO:0000313" key="2">
    <source>
        <dbReference type="EMBL" id="ANS74357.1"/>
    </source>
</evidence>
<dbReference type="KEGG" id="pyg:AWM70_06980"/>
<evidence type="ECO:0000256" key="1">
    <source>
        <dbReference type="SAM" id="Phobius"/>
    </source>
</evidence>
<reference evidence="2 3" key="1">
    <citation type="submission" date="2016-01" db="EMBL/GenBank/DDBJ databases">
        <title>Complete Genome Sequence of Paenibacillus yonginensis DCY84, a novel Plant Growth-Promoting Bacteria with Elicitation of Induced Systemic Resistance.</title>
        <authorList>
            <person name="Kim Y.J."/>
            <person name="Yang D.C."/>
            <person name="Sukweenadhi J."/>
        </authorList>
    </citation>
    <scope>NUCLEOTIDE SEQUENCE [LARGE SCALE GENOMIC DNA]</scope>
    <source>
        <strain evidence="2 3">DCY84</strain>
    </source>
</reference>
<feature type="transmembrane region" description="Helical" evidence="1">
    <location>
        <begin position="41"/>
        <end position="62"/>
    </location>
</feature>
<dbReference type="Proteomes" id="UP000092573">
    <property type="component" value="Chromosome"/>
</dbReference>
<keyword evidence="1" id="KW-0472">Membrane</keyword>
<dbReference type="AlphaFoldDB" id="A0A1B1MYW7"/>
<keyword evidence="1" id="KW-1133">Transmembrane helix</keyword>
<evidence type="ECO:0000313" key="3">
    <source>
        <dbReference type="Proteomes" id="UP000092573"/>
    </source>
</evidence>
<name>A0A1B1MYW7_9BACL</name>
<sequence>MAFIYCVNDVVKPLFVLCGFALVLLYETAIRFKDKFITKWLFSHSSIFLEGIVLYLVFFKAWSMKDLQDSCSPKPPKARVTFGPRKQVGLRGKGLTEHLSTINFGQLEHIENLYPLKGSENWQRLGI</sequence>
<gene>
    <name evidence="2" type="ORF">AWM70_06980</name>
</gene>
<feature type="transmembrane region" description="Helical" evidence="1">
    <location>
        <begin position="12"/>
        <end position="29"/>
    </location>
</feature>
<keyword evidence="1" id="KW-0812">Transmembrane</keyword>
<keyword evidence="3" id="KW-1185">Reference proteome</keyword>
<protein>
    <submittedName>
        <fullName evidence="2">Uncharacterized protein</fullName>
    </submittedName>
</protein>